<name>A0ACC2N0D8_9HYME</name>
<evidence type="ECO:0000313" key="2">
    <source>
        <dbReference type="Proteomes" id="UP001239111"/>
    </source>
</evidence>
<proteinExistence type="predicted"/>
<sequence length="715" mass="81097">MAEVVDQKHHVFMVSENPLSSGQSNEGLKTFSKLMDFDSPDTSTFKLKIPKSKRIKTSAVSGPKSCVITDEHKKKAASGKILRTLSNIGNGIHKTEPGKGCEGVGSGEAAQEFDSLDFPHCEELFKVFKEKFGLSEFRINQLAAINAALLGNDCFILMPTGGGKSLCYQLPALLSSGITVVVSPLRSLIVDQTQKLLSLDIPARYLTGDLTEKQVAEVYLHLNKYEPELRLLYVTPEKLSQSNKLLKSLAFLHSNKKLTRFVIDEAHCVSQWGHDFRPDYKKLNVLRERFPDVPIMALTATATQKVRSDVALQLLLDSSKVKWFVSGFNRSNLIYEILPKKSDDSRQQIVEIILERFKDECGIVYCPSQKECDDHASTLRTNGISAVNYHAGLTDKKRITMQTQWITGKVKVICATIAFGMGIDKANVRFVLHAALPTSLEGYYQESGRAGRDGDPAHCILLYKYDDVYRRFRLLKYKSNYTEETFQNDLDNLNRVVSYCDNLADCRRALQLSYFGEDFNRQSCIDNTETSCDNCRFIDRTVEMDVTDDAKAIVQMVQELDEFHTNSVSIFNMVNMYKGCEVLLDKKEEGCNYHRWFGRGKLMDKKDIERLIHKLVIEGYLVEHMQEVNGVVRAYIVPGKLADDLLKKDGVQILLHKRERSVGDVDVSESDDENIDGAMKILNEPRKRKKPIHNGGRLKKFRGNKHQSFRGRRRQ</sequence>
<dbReference type="EMBL" id="CM056744">
    <property type="protein sequence ID" value="KAJ8664569.1"/>
    <property type="molecule type" value="Genomic_DNA"/>
</dbReference>
<keyword evidence="2" id="KW-1185">Reference proteome</keyword>
<dbReference type="Proteomes" id="UP001239111">
    <property type="component" value="Chromosome 4"/>
</dbReference>
<organism evidence="1 2">
    <name type="scientific">Eretmocerus hayati</name>
    <dbReference type="NCBI Taxonomy" id="131215"/>
    <lineage>
        <taxon>Eukaryota</taxon>
        <taxon>Metazoa</taxon>
        <taxon>Ecdysozoa</taxon>
        <taxon>Arthropoda</taxon>
        <taxon>Hexapoda</taxon>
        <taxon>Insecta</taxon>
        <taxon>Pterygota</taxon>
        <taxon>Neoptera</taxon>
        <taxon>Endopterygota</taxon>
        <taxon>Hymenoptera</taxon>
        <taxon>Apocrita</taxon>
        <taxon>Proctotrupomorpha</taxon>
        <taxon>Chalcidoidea</taxon>
        <taxon>Aphelinidae</taxon>
        <taxon>Aphelininae</taxon>
        <taxon>Eretmocerus</taxon>
    </lineage>
</organism>
<comment type="caution">
    <text evidence="1">The sequence shown here is derived from an EMBL/GenBank/DDBJ whole genome shotgun (WGS) entry which is preliminary data.</text>
</comment>
<accession>A0ACC2N0D8</accession>
<protein>
    <submittedName>
        <fullName evidence="1">Uncharacterized protein</fullName>
    </submittedName>
</protein>
<gene>
    <name evidence="1" type="ORF">QAD02_006231</name>
</gene>
<reference evidence="1" key="1">
    <citation type="submission" date="2023-04" db="EMBL/GenBank/DDBJ databases">
        <title>A chromosome-level genome assembly of the parasitoid wasp Eretmocerus hayati.</title>
        <authorList>
            <person name="Zhong Y."/>
            <person name="Liu S."/>
            <person name="Liu Y."/>
        </authorList>
    </citation>
    <scope>NUCLEOTIDE SEQUENCE</scope>
    <source>
        <strain evidence="1">ZJU_SS_LIU_2023</strain>
    </source>
</reference>
<evidence type="ECO:0000313" key="1">
    <source>
        <dbReference type="EMBL" id="KAJ8664569.1"/>
    </source>
</evidence>